<dbReference type="PANTHER" id="PTHR42791">
    <property type="entry name" value="GNAT FAMILY ACETYLTRANSFERASE"/>
    <property type="match status" value="1"/>
</dbReference>
<evidence type="ECO:0000313" key="3">
    <source>
        <dbReference type="Proteomes" id="UP000504636"/>
    </source>
</evidence>
<dbReference type="InterPro" id="IPR052523">
    <property type="entry name" value="Trichothecene_AcTrans"/>
</dbReference>
<dbReference type="EMBL" id="MU003695">
    <property type="protein sequence ID" value="KAF2814352.1"/>
    <property type="molecule type" value="Genomic_DNA"/>
</dbReference>
<dbReference type="Gene3D" id="3.40.630.30">
    <property type="match status" value="1"/>
</dbReference>
<keyword evidence="3" id="KW-1185">Reference proteome</keyword>
<dbReference type="InterPro" id="IPR000182">
    <property type="entry name" value="GNAT_dom"/>
</dbReference>
<dbReference type="OrthoDB" id="544277at2759"/>
<dbReference type="GO" id="GO:0016747">
    <property type="term" value="F:acyltransferase activity, transferring groups other than amino-acyl groups"/>
    <property type="evidence" value="ECO:0007669"/>
    <property type="project" value="InterPro"/>
</dbReference>
<dbReference type="PANTHER" id="PTHR42791:SF1">
    <property type="entry name" value="N-ACETYLTRANSFERASE DOMAIN-CONTAINING PROTEIN"/>
    <property type="match status" value="1"/>
</dbReference>
<protein>
    <recommendedName>
        <fullName evidence="1">N-acetyltransferase domain-containing protein</fullName>
    </recommendedName>
</protein>
<dbReference type="AlphaFoldDB" id="A0A6A6YZK3"/>
<accession>A0A6A6YZK3</accession>
<proteinExistence type="predicted"/>
<evidence type="ECO:0000313" key="2">
    <source>
        <dbReference type="EMBL" id="KAF2814352.1"/>
    </source>
</evidence>
<dbReference type="PROSITE" id="PS51186">
    <property type="entry name" value="GNAT"/>
    <property type="match status" value="1"/>
</dbReference>
<feature type="domain" description="N-acetyltransferase" evidence="1">
    <location>
        <begin position="50"/>
        <end position="195"/>
    </location>
</feature>
<gene>
    <name evidence="2 4" type="ORF">BDZ99DRAFT_380243</name>
</gene>
<dbReference type="InterPro" id="IPR016181">
    <property type="entry name" value="Acyl_CoA_acyltransferase"/>
</dbReference>
<dbReference type="Pfam" id="PF00583">
    <property type="entry name" value="Acetyltransf_1"/>
    <property type="match status" value="1"/>
</dbReference>
<organism evidence="2">
    <name type="scientific">Mytilinidion resinicola</name>
    <dbReference type="NCBI Taxonomy" id="574789"/>
    <lineage>
        <taxon>Eukaryota</taxon>
        <taxon>Fungi</taxon>
        <taxon>Dikarya</taxon>
        <taxon>Ascomycota</taxon>
        <taxon>Pezizomycotina</taxon>
        <taxon>Dothideomycetes</taxon>
        <taxon>Pleosporomycetidae</taxon>
        <taxon>Mytilinidiales</taxon>
        <taxon>Mytilinidiaceae</taxon>
        <taxon>Mytilinidion</taxon>
    </lineage>
</organism>
<dbReference type="RefSeq" id="XP_033581316.1">
    <property type="nucleotide sequence ID" value="XM_033715180.1"/>
</dbReference>
<reference evidence="4" key="2">
    <citation type="submission" date="2020-04" db="EMBL/GenBank/DDBJ databases">
        <authorList>
            <consortium name="NCBI Genome Project"/>
        </authorList>
    </citation>
    <scope>NUCLEOTIDE SEQUENCE</scope>
    <source>
        <strain evidence="4">CBS 304.34</strain>
    </source>
</reference>
<reference evidence="4" key="3">
    <citation type="submission" date="2025-04" db="UniProtKB">
        <authorList>
            <consortium name="RefSeq"/>
        </authorList>
    </citation>
    <scope>IDENTIFICATION</scope>
    <source>
        <strain evidence="4">CBS 304.34</strain>
    </source>
</reference>
<reference evidence="2 4" key="1">
    <citation type="journal article" date="2020" name="Stud. Mycol.">
        <title>101 Dothideomycetes genomes: a test case for predicting lifestyles and emergence of pathogens.</title>
        <authorList>
            <person name="Haridas S."/>
            <person name="Albert R."/>
            <person name="Binder M."/>
            <person name="Bloem J."/>
            <person name="Labutti K."/>
            <person name="Salamov A."/>
            <person name="Andreopoulos B."/>
            <person name="Baker S."/>
            <person name="Barry K."/>
            <person name="Bills G."/>
            <person name="Bluhm B."/>
            <person name="Cannon C."/>
            <person name="Castanera R."/>
            <person name="Culley D."/>
            <person name="Daum C."/>
            <person name="Ezra D."/>
            <person name="Gonzalez J."/>
            <person name="Henrissat B."/>
            <person name="Kuo A."/>
            <person name="Liang C."/>
            <person name="Lipzen A."/>
            <person name="Lutzoni F."/>
            <person name="Magnuson J."/>
            <person name="Mondo S."/>
            <person name="Nolan M."/>
            <person name="Ohm R."/>
            <person name="Pangilinan J."/>
            <person name="Park H.-J."/>
            <person name="Ramirez L."/>
            <person name="Alfaro M."/>
            <person name="Sun H."/>
            <person name="Tritt A."/>
            <person name="Yoshinaga Y."/>
            <person name="Zwiers L.-H."/>
            <person name="Turgeon B."/>
            <person name="Goodwin S."/>
            <person name="Spatafora J."/>
            <person name="Crous P."/>
            <person name="Grigoriev I."/>
        </authorList>
    </citation>
    <scope>NUCLEOTIDE SEQUENCE</scope>
    <source>
        <strain evidence="2 4">CBS 304.34</strain>
    </source>
</reference>
<dbReference type="Proteomes" id="UP000504636">
    <property type="component" value="Unplaced"/>
</dbReference>
<feature type="non-terminal residue" evidence="2">
    <location>
        <position position="1"/>
    </location>
</feature>
<name>A0A6A6YZK3_9PEZI</name>
<sequence>VESATELFSKAFESDPTIAYCLANLTQKQRDDCRPRVIRAIITAATLNAGTIDEVNDWKCCGAVLTPGHMMDDFMSLIRSGMPFAMWSMGFWGCYRAITEMGPMSMACKEKVLPGQGKCYYILYVATAPSGRRQGLCSALVKHYQQLAVRDEVPIYLEATSRYSCSLYQKLGFSVVDEFTVGRGKHATDGRLEDGGPGVKIWGMIWRPEVCTKT</sequence>
<dbReference type="GeneID" id="54456073"/>
<evidence type="ECO:0000313" key="4">
    <source>
        <dbReference type="RefSeq" id="XP_033581316.1"/>
    </source>
</evidence>
<dbReference type="SUPFAM" id="SSF55729">
    <property type="entry name" value="Acyl-CoA N-acyltransferases (Nat)"/>
    <property type="match status" value="1"/>
</dbReference>
<evidence type="ECO:0000259" key="1">
    <source>
        <dbReference type="PROSITE" id="PS51186"/>
    </source>
</evidence>